<keyword evidence="1" id="KW-0472">Membrane</keyword>
<accession>A0A0L6V6H4</accession>
<evidence type="ECO:0000256" key="1">
    <source>
        <dbReference type="SAM" id="Phobius"/>
    </source>
</evidence>
<dbReference type="AlphaFoldDB" id="A0A0L6V6H4"/>
<proteinExistence type="predicted"/>
<feature type="transmembrane region" description="Helical" evidence="1">
    <location>
        <begin position="20"/>
        <end position="41"/>
    </location>
</feature>
<dbReference type="Proteomes" id="UP000037035">
    <property type="component" value="Unassembled WGS sequence"/>
</dbReference>
<comment type="caution">
    <text evidence="2">The sequence shown here is derived from an EMBL/GenBank/DDBJ whole genome shotgun (WGS) entry which is preliminary data.</text>
</comment>
<evidence type="ECO:0000313" key="3">
    <source>
        <dbReference type="Proteomes" id="UP000037035"/>
    </source>
</evidence>
<name>A0A0L6V6H4_9BASI</name>
<keyword evidence="3" id="KW-1185">Reference proteome</keyword>
<keyword evidence="1" id="KW-0812">Transmembrane</keyword>
<gene>
    <name evidence="2" type="ORF">VP01_2417g2</name>
</gene>
<dbReference type="OrthoDB" id="3044497at2759"/>
<evidence type="ECO:0000313" key="2">
    <source>
        <dbReference type="EMBL" id="KNZ56376.1"/>
    </source>
</evidence>
<reference evidence="2 3" key="1">
    <citation type="submission" date="2015-08" db="EMBL/GenBank/DDBJ databases">
        <title>Next Generation Sequencing and Analysis of the Genome of Puccinia sorghi L Schw, the Causal Agent of Maize Common Rust.</title>
        <authorList>
            <person name="Rochi L."/>
            <person name="Burguener G."/>
            <person name="Darino M."/>
            <person name="Turjanski A."/>
            <person name="Kreff E."/>
            <person name="Dieguez M.J."/>
            <person name="Sacco F."/>
        </authorList>
    </citation>
    <scope>NUCLEOTIDE SEQUENCE [LARGE SCALE GENOMIC DNA]</scope>
    <source>
        <strain evidence="2 3">RO10H11247</strain>
    </source>
</reference>
<protein>
    <submittedName>
        <fullName evidence="2">Uncharacterized protein</fullName>
    </submittedName>
</protein>
<organism evidence="2 3">
    <name type="scientific">Puccinia sorghi</name>
    <dbReference type="NCBI Taxonomy" id="27349"/>
    <lineage>
        <taxon>Eukaryota</taxon>
        <taxon>Fungi</taxon>
        <taxon>Dikarya</taxon>
        <taxon>Basidiomycota</taxon>
        <taxon>Pucciniomycotina</taxon>
        <taxon>Pucciniomycetes</taxon>
        <taxon>Pucciniales</taxon>
        <taxon>Pucciniaceae</taxon>
        <taxon>Puccinia</taxon>
    </lineage>
</organism>
<sequence>MFFLCLSDFFLTHSITHLSLLFISILNTLLLLFIAYNIFILTHIKELHEMRPQTCWPIMFLKEMDAWTPNFKSRHQRILDLPIAYSAVMNQLISGHSSLNFHLFKAKRRLDPLLDKHCANRQTRRKSNLAGITRLALMYPKAHYLNVFPCFKPVVFPLFFVSFCLPPSDFLYLSLFELCAPLFFVSCWRYIYIHGVQFYGKITLKKQLSGKHQQNTFKFKCYLALELLSNHTGSEFNSPSTLFKTCKTLKKRIFKHF</sequence>
<dbReference type="EMBL" id="LAVV01007300">
    <property type="protein sequence ID" value="KNZ56376.1"/>
    <property type="molecule type" value="Genomic_DNA"/>
</dbReference>
<dbReference type="VEuPathDB" id="FungiDB:VP01_2417g2"/>
<feature type="transmembrane region" description="Helical" evidence="1">
    <location>
        <begin position="144"/>
        <end position="165"/>
    </location>
</feature>
<feature type="transmembrane region" description="Helical" evidence="1">
    <location>
        <begin position="171"/>
        <end position="192"/>
    </location>
</feature>
<keyword evidence="1" id="KW-1133">Transmembrane helix</keyword>